<dbReference type="Proteomes" id="UP001194469">
    <property type="component" value="Unassembled WGS sequence"/>
</dbReference>
<dbReference type="EMBL" id="VRYY01000651">
    <property type="protein sequence ID" value="MBG3878613.1"/>
    <property type="molecule type" value="Genomic_DNA"/>
</dbReference>
<accession>A0ABS0J851</accession>
<protein>
    <submittedName>
        <fullName evidence="1">Asparagine synthase</fullName>
    </submittedName>
</protein>
<dbReference type="InterPro" id="IPR029063">
    <property type="entry name" value="SAM-dependent_MTases_sf"/>
</dbReference>
<comment type="caution">
    <text evidence="1">The sequence shown here is derived from an EMBL/GenBank/DDBJ whole genome shotgun (WGS) entry which is preliminary data.</text>
</comment>
<evidence type="ECO:0000313" key="2">
    <source>
        <dbReference type="Proteomes" id="UP001194469"/>
    </source>
</evidence>
<reference evidence="1 2" key="1">
    <citation type="submission" date="2019-08" db="EMBL/GenBank/DDBJ databases">
        <authorList>
            <person name="Luo N."/>
        </authorList>
    </citation>
    <scope>NUCLEOTIDE SEQUENCE [LARGE SCALE GENOMIC DNA]</scope>
    <source>
        <strain evidence="1 2">NCIMB 9442</strain>
    </source>
</reference>
<dbReference type="InterPro" id="IPR008884">
    <property type="entry name" value="TylF_MeTrfase"/>
</dbReference>
<dbReference type="Pfam" id="PF05711">
    <property type="entry name" value="TylF"/>
    <property type="match status" value="1"/>
</dbReference>
<dbReference type="Gene3D" id="3.40.50.150">
    <property type="entry name" value="Vaccinia Virus protein VP39"/>
    <property type="match status" value="1"/>
</dbReference>
<dbReference type="RefSeq" id="WP_196610484.1">
    <property type="nucleotide sequence ID" value="NZ_VRYY01000651.1"/>
</dbReference>
<dbReference type="SUPFAM" id="SSF53335">
    <property type="entry name" value="S-adenosyl-L-methionine-dependent methyltransferases"/>
    <property type="match status" value="1"/>
</dbReference>
<sequence>MGVYGFLRAIFCKNARQSSGCTGAKESFFAELAKRMDTQGLSYLGVEALVDLAQTMVEVDELGVPGIVLEAGCALGGSAIVLAAAKGEGRPLHVYDVFGMIPEPSVHDGPDVHQRYEVIRSGCSEGLKGGAYYGYTPDLLTIISKNFADAGYPAHQNTVHFVKGLYENTLYPKDLIALAHIDCDWYESVKVCLERIGPCLPVGGRMVIDDYDHYSGCRLAVDEYVARHGNEFKCERRVRLHIVRVEVA</sequence>
<organism evidence="1 2">
    <name type="scientific">Nitratidesulfovibrio oxamicus</name>
    <dbReference type="NCBI Taxonomy" id="32016"/>
    <lineage>
        <taxon>Bacteria</taxon>
        <taxon>Pseudomonadati</taxon>
        <taxon>Thermodesulfobacteriota</taxon>
        <taxon>Desulfovibrionia</taxon>
        <taxon>Desulfovibrionales</taxon>
        <taxon>Desulfovibrionaceae</taxon>
        <taxon>Nitratidesulfovibrio</taxon>
    </lineage>
</organism>
<keyword evidence="2" id="KW-1185">Reference proteome</keyword>
<dbReference type="PANTHER" id="PTHR40036:SF1">
    <property type="entry name" value="MACROCIN O-METHYLTRANSFERASE"/>
    <property type="match status" value="1"/>
</dbReference>
<dbReference type="PANTHER" id="PTHR40036">
    <property type="entry name" value="MACROCIN O-METHYLTRANSFERASE"/>
    <property type="match status" value="1"/>
</dbReference>
<name>A0ABS0J851_9BACT</name>
<proteinExistence type="predicted"/>
<gene>
    <name evidence="1" type="ORF">FVW20_16775</name>
</gene>
<evidence type="ECO:0000313" key="1">
    <source>
        <dbReference type="EMBL" id="MBG3878613.1"/>
    </source>
</evidence>